<feature type="transmembrane region" description="Helical" evidence="6">
    <location>
        <begin position="259"/>
        <end position="284"/>
    </location>
</feature>
<organism evidence="8 9">
    <name type="scientific">Hathewaya limosa</name>
    <name type="common">Clostridium limosum</name>
    <dbReference type="NCBI Taxonomy" id="1536"/>
    <lineage>
        <taxon>Bacteria</taxon>
        <taxon>Bacillati</taxon>
        <taxon>Bacillota</taxon>
        <taxon>Clostridia</taxon>
        <taxon>Eubacteriales</taxon>
        <taxon>Clostridiaceae</taxon>
        <taxon>Hathewaya</taxon>
    </lineage>
</organism>
<feature type="transmembrane region" description="Helical" evidence="6">
    <location>
        <begin position="52"/>
        <end position="72"/>
    </location>
</feature>
<dbReference type="EMBL" id="JAUSWN010000002">
    <property type="protein sequence ID" value="MDQ0478640.1"/>
    <property type="molecule type" value="Genomic_DNA"/>
</dbReference>
<feature type="transmembrane region" description="Helical" evidence="6">
    <location>
        <begin position="614"/>
        <end position="633"/>
    </location>
</feature>
<keyword evidence="3" id="KW-1278">Translocase</keyword>
<dbReference type="EC" id="3.6.3.-" evidence="8"/>
<proteinExistence type="predicted"/>
<dbReference type="InterPro" id="IPR023214">
    <property type="entry name" value="HAD_sf"/>
</dbReference>
<keyword evidence="5 6" id="KW-0472">Membrane</keyword>
<dbReference type="CDD" id="cd02609">
    <property type="entry name" value="P-type_ATPase"/>
    <property type="match status" value="1"/>
</dbReference>
<keyword evidence="2 6" id="KW-0812">Transmembrane</keyword>
<feature type="transmembrane region" description="Helical" evidence="6">
    <location>
        <begin position="639"/>
        <end position="657"/>
    </location>
</feature>
<feature type="transmembrane region" description="Helical" evidence="6">
    <location>
        <begin position="759"/>
        <end position="780"/>
    </location>
</feature>
<dbReference type="InterPro" id="IPR059000">
    <property type="entry name" value="ATPase_P-type_domA"/>
</dbReference>
<feature type="domain" description="P-type ATPase A" evidence="7">
    <location>
        <begin position="110"/>
        <end position="207"/>
    </location>
</feature>
<feature type="transmembrane region" description="Helical" evidence="6">
    <location>
        <begin position="78"/>
        <end position="96"/>
    </location>
</feature>
<evidence type="ECO:0000256" key="2">
    <source>
        <dbReference type="ARBA" id="ARBA00022692"/>
    </source>
</evidence>
<protein>
    <submittedName>
        <fullName evidence="8">Cation-transporting ATPase E</fullName>
        <ecNumber evidence="8">3.6.3.-</ecNumber>
    </submittedName>
</protein>
<dbReference type="Gene3D" id="1.20.1110.10">
    <property type="entry name" value="Calcium-transporting ATPase, transmembrane domain"/>
    <property type="match status" value="1"/>
</dbReference>
<dbReference type="InterPro" id="IPR036412">
    <property type="entry name" value="HAD-like_sf"/>
</dbReference>
<keyword evidence="9" id="KW-1185">Reference proteome</keyword>
<dbReference type="SFLD" id="SFLDS00003">
    <property type="entry name" value="Haloacid_Dehalogenase"/>
    <property type="match status" value="1"/>
</dbReference>
<evidence type="ECO:0000256" key="3">
    <source>
        <dbReference type="ARBA" id="ARBA00022967"/>
    </source>
</evidence>
<keyword evidence="4 6" id="KW-1133">Transmembrane helix</keyword>
<evidence type="ECO:0000313" key="8">
    <source>
        <dbReference type="EMBL" id="MDQ0478640.1"/>
    </source>
</evidence>
<dbReference type="Gene3D" id="3.40.50.1000">
    <property type="entry name" value="HAD superfamily/HAD-like"/>
    <property type="match status" value="1"/>
</dbReference>
<dbReference type="Gene3D" id="3.40.1110.10">
    <property type="entry name" value="Calcium-transporting ATPase, cytoplasmic domain N"/>
    <property type="match status" value="1"/>
</dbReference>
<dbReference type="PRINTS" id="PR00120">
    <property type="entry name" value="HATPASE"/>
</dbReference>
<accession>A0ABU0JNI7</accession>
<name>A0ABU0JNI7_HATLI</name>
<dbReference type="SUPFAM" id="SSF81653">
    <property type="entry name" value="Calcium ATPase, transduction domain A"/>
    <property type="match status" value="1"/>
</dbReference>
<dbReference type="Pfam" id="PF00122">
    <property type="entry name" value="E1-E2_ATPase"/>
    <property type="match status" value="1"/>
</dbReference>
<feature type="transmembrane region" description="Helical" evidence="6">
    <location>
        <begin position="225"/>
        <end position="247"/>
    </location>
</feature>
<evidence type="ECO:0000256" key="6">
    <source>
        <dbReference type="SAM" id="Phobius"/>
    </source>
</evidence>
<dbReference type="Proteomes" id="UP001224418">
    <property type="component" value="Unassembled WGS sequence"/>
</dbReference>
<dbReference type="SFLD" id="SFLDF00027">
    <property type="entry name" value="p-type_atpase"/>
    <property type="match status" value="1"/>
</dbReference>
<dbReference type="Gene3D" id="2.70.150.10">
    <property type="entry name" value="Calcium-transporting ATPase, cytoplasmic transduction domain A"/>
    <property type="match status" value="1"/>
</dbReference>
<comment type="caution">
    <text evidence="8">The sequence shown here is derived from an EMBL/GenBank/DDBJ whole genome shotgun (WGS) entry which is preliminary data.</text>
</comment>
<evidence type="ECO:0000256" key="5">
    <source>
        <dbReference type="ARBA" id="ARBA00023136"/>
    </source>
</evidence>
<feature type="transmembrane region" description="Helical" evidence="6">
    <location>
        <begin position="669"/>
        <end position="691"/>
    </location>
</feature>
<dbReference type="InterPro" id="IPR008250">
    <property type="entry name" value="ATPase_P-typ_transduc_dom_A_sf"/>
</dbReference>
<dbReference type="SFLD" id="SFLDG00002">
    <property type="entry name" value="C1.7:_P-type_atpase_like"/>
    <property type="match status" value="1"/>
</dbReference>
<evidence type="ECO:0000256" key="1">
    <source>
        <dbReference type="ARBA" id="ARBA00004141"/>
    </source>
</evidence>
<dbReference type="SUPFAM" id="SSF81665">
    <property type="entry name" value="Calcium ATPase, transmembrane domain M"/>
    <property type="match status" value="1"/>
</dbReference>
<dbReference type="SUPFAM" id="SSF56784">
    <property type="entry name" value="HAD-like"/>
    <property type="match status" value="1"/>
</dbReference>
<reference evidence="8 9" key="1">
    <citation type="submission" date="2023-07" db="EMBL/GenBank/DDBJ databases">
        <title>Genomic Encyclopedia of Type Strains, Phase IV (KMG-IV): sequencing the most valuable type-strain genomes for metagenomic binning, comparative biology and taxonomic classification.</title>
        <authorList>
            <person name="Goeker M."/>
        </authorList>
    </citation>
    <scope>NUCLEOTIDE SEQUENCE [LARGE SCALE GENOMIC DNA]</scope>
    <source>
        <strain evidence="8 9">DSM 1400</strain>
    </source>
</reference>
<comment type="subcellular location">
    <subcellularLocation>
        <location evidence="1">Membrane</location>
        <topology evidence="1">Multi-pass membrane protein</topology>
    </subcellularLocation>
</comment>
<dbReference type="InterPro" id="IPR023298">
    <property type="entry name" value="ATPase_P-typ_TM_dom_sf"/>
</dbReference>
<dbReference type="RefSeq" id="WP_307354879.1">
    <property type="nucleotide sequence ID" value="NZ_BAAACJ010000008.1"/>
</dbReference>
<gene>
    <name evidence="8" type="ORF">QOZ93_000349</name>
</gene>
<feature type="transmembrane region" description="Helical" evidence="6">
    <location>
        <begin position="697"/>
        <end position="717"/>
    </location>
</feature>
<sequence>MNNNTKCEENSYEKVENIKGLTDIEVEERVKEGKVNVIPKAPSRTTWQIIRANLFTVFNALNAVLALIVIIAGSPKNSIFAGVIITNTLIGIFQELRARKIIEKLSVFSSATLKVMRNGIEKDIAIEELVIDDIMILQTGSQVLCDAIVLENNELEVDESLLTGEADPILKKGHNNLLSGSFVVGGKGYAKAIKVGSDTYAAKLANEAKKFKKINSELQRAINKIFGVIIKFVIPISILLFTTQLMFTGTSWRDAVIGAVSGVIGMVPEGLVLLTSATFVVAIIRLSKWNTLVQELPATEVLARVDTLCLDKTGTITEGKLKLTDVITFNNNNMEDIEEVLSSICKVFSNTNPTQSAIADRFNKDTNLRVINKIAFSSARKWSAVEFEKKGTWILGAPEMILKNRYTEIKEAVEQEAIKGRRVLLLAKFNGESLTKELKGELEIAALILIEDIIREDAPEVLRYFNNQGVVLKIISGDNPITVSAVAKNAGVKNADKYIDATNLPDNIEELSRIVENITVFGRVTPHQKKNIVNALQKSEHVVAMTGDGVNDVLALKEADCGIAMANGSDATRAVAQLVLLDSNFSALPQVVMEGRRLINNLERVSELFLSKTVYSIILSFIFAIIFLPFPILPIQLSLIGSLTIGIPSFFLALGSNKERVKKGFLNRVLQFALPNGIVLAMSTLIMYLIAYLTGLQRTQCMTLSVLVLGGISLVVVNKVARPLNLFKILLIIAMSTLFAVAFLTPTGKDIFSLYNCGIAYNSIAFLIILLSLPVIGFVSKIVKKCLELKIISKMKRKFFHKEAK</sequence>
<dbReference type="InterPro" id="IPR018303">
    <property type="entry name" value="ATPase_P-typ_P_site"/>
</dbReference>
<dbReference type="PROSITE" id="PS00154">
    <property type="entry name" value="ATPASE_E1_E2"/>
    <property type="match status" value="1"/>
</dbReference>
<dbReference type="PANTHER" id="PTHR42861">
    <property type="entry name" value="CALCIUM-TRANSPORTING ATPASE"/>
    <property type="match status" value="1"/>
</dbReference>
<dbReference type="Pfam" id="PF00702">
    <property type="entry name" value="Hydrolase"/>
    <property type="match status" value="1"/>
</dbReference>
<dbReference type="InterPro" id="IPR001757">
    <property type="entry name" value="P_typ_ATPase"/>
</dbReference>
<feature type="transmembrane region" description="Helical" evidence="6">
    <location>
        <begin position="729"/>
        <end position="747"/>
    </location>
</feature>
<dbReference type="GO" id="GO:0016787">
    <property type="term" value="F:hydrolase activity"/>
    <property type="evidence" value="ECO:0007669"/>
    <property type="project" value="UniProtKB-KW"/>
</dbReference>
<keyword evidence="8" id="KW-0378">Hydrolase</keyword>
<dbReference type="PRINTS" id="PR00119">
    <property type="entry name" value="CATATPASE"/>
</dbReference>
<dbReference type="InterPro" id="IPR023299">
    <property type="entry name" value="ATPase_P-typ_cyto_dom_N"/>
</dbReference>
<evidence type="ECO:0000259" key="7">
    <source>
        <dbReference type="Pfam" id="PF00122"/>
    </source>
</evidence>
<evidence type="ECO:0000313" key="9">
    <source>
        <dbReference type="Proteomes" id="UP001224418"/>
    </source>
</evidence>
<evidence type="ECO:0000256" key="4">
    <source>
        <dbReference type="ARBA" id="ARBA00022989"/>
    </source>
</evidence>
<dbReference type="InterPro" id="IPR044492">
    <property type="entry name" value="P_typ_ATPase_HD_dom"/>
</dbReference>
<dbReference type="NCBIfam" id="TIGR01494">
    <property type="entry name" value="ATPase_P-type"/>
    <property type="match status" value="2"/>
</dbReference>